<keyword evidence="2" id="KW-0863">Zinc-finger</keyword>
<dbReference type="EMBL" id="CAJNOM010000754">
    <property type="protein sequence ID" value="CAF1556566.1"/>
    <property type="molecule type" value="Genomic_DNA"/>
</dbReference>
<dbReference type="Pfam" id="PF00105">
    <property type="entry name" value="zf-C4"/>
    <property type="match status" value="1"/>
</dbReference>
<feature type="domain" description="Nuclear receptor" evidence="9">
    <location>
        <begin position="17"/>
        <end position="93"/>
    </location>
</feature>
<evidence type="ECO:0000256" key="2">
    <source>
        <dbReference type="ARBA" id="ARBA00022771"/>
    </source>
</evidence>
<dbReference type="InterPro" id="IPR050234">
    <property type="entry name" value="Nuclear_hormone_rcpt_NR1"/>
</dbReference>
<dbReference type="SUPFAM" id="SSF57716">
    <property type="entry name" value="Glucocorticoid receptor-like (DNA-binding domain)"/>
    <property type="match status" value="1"/>
</dbReference>
<keyword evidence="1" id="KW-0479">Metal-binding</keyword>
<evidence type="ECO:0000256" key="6">
    <source>
        <dbReference type="ARBA" id="ARBA00023163"/>
    </source>
</evidence>
<dbReference type="PANTHER" id="PTHR24082">
    <property type="entry name" value="NUCLEAR HORMONE RECEPTOR"/>
    <property type="match status" value="1"/>
</dbReference>
<dbReference type="GO" id="GO:0045944">
    <property type="term" value="P:positive regulation of transcription by RNA polymerase II"/>
    <property type="evidence" value="ECO:0007669"/>
    <property type="project" value="TreeGrafter"/>
</dbReference>
<dbReference type="AlphaFoldDB" id="A0A815XET2"/>
<evidence type="ECO:0000256" key="7">
    <source>
        <dbReference type="ARBA" id="ARBA00023170"/>
    </source>
</evidence>
<dbReference type="Gene3D" id="1.10.565.10">
    <property type="entry name" value="Retinoid X Receptor"/>
    <property type="match status" value="1"/>
</dbReference>
<keyword evidence="7" id="KW-0675">Receptor</keyword>
<dbReference type="GO" id="GO:0000978">
    <property type="term" value="F:RNA polymerase II cis-regulatory region sequence-specific DNA binding"/>
    <property type="evidence" value="ECO:0007669"/>
    <property type="project" value="TreeGrafter"/>
</dbReference>
<keyword evidence="3" id="KW-0862">Zinc</keyword>
<sequence>MEKILSSNTTVANQELLNQCKICGSPAKYSYFGVISCNSCKMFFKRNAERGEKISKCKFNNHCETTISNRHECSCCRLNKCFHSGMQIELIRPSHPKSRVKRKLSTDSIEQTQIVLAKLNECTQFPTLNLLNADLSTLTVDQWNLISNLSHCYDDHSGLSIGERYVREQHALPPRLRFKTTSMIVFIGTIFNEAQLLYKNNQDFLSLSLVDRSTLLHSTTAHTASLSSNFIFHQIGLMDCPTYYNSLEIITHASLIPTAKRIANRLDFDIIVIKLMLAILSFSTISYTSYSNSPPVNLSNTKLILKIQDTYIDLTWRYLVYKYNYQQAIKCFSDLIRCLFAINQAMVEIEEIQWYTNMVDSFVQTTEQILIVDN</sequence>
<dbReference type="SUPFAM" id="SSF48508">
    <property type="entry name" value="Nuclear receptor ligand-binding domain"/>
    <property type="match status" value="1"/>
</dbReference>
<keyword evidence="8" id="KW-0539">Nucleus</keyword>
<keyword evidence="6" id="KW-0804">Transcription</keyword>
<dbReference type="InterPro" id="IPR035500">
    <property type="entry name" value="NHR-like_dom_sf"/>
</dbReference>
<dbReference type="GO" id="GO:0000122">
    <property type="term" value="P:negative regulation of transcription by RNA polymerase II"/>
    <property type="evidence" value="ECO:0007669"/>
    <property type="project" value="TreeGrafter"/>
</dbReference>
<reference evidence="10" key="1">
    <citation type="submission" date="2021-02" db="EMBL/GenBank/DDBJ databases">
        <authorList>
            <person name="Nowell W R."/>
        </authorList>
    </citation>
    <scope>NUCLEOTIDE SEQUENCE</scope>
</reference>
<dbReference type="GO" id="GO:0030154">
    <property type="term" value="P:cell differentiation"/>
    <property type="evidence" value="ECO:0007669"/>
    <property type="project" value="TreeGrafter"/>
</dbReference>
<dbReference type="GO" id="GO:0008270">
    <property type="term" value="F:zinc ion binding"/>
    <property type="evidence" value="ECO:0007669"/>
    <property type="project" value="UniProtKB-KW"/>
</dbReference>
<evidence type="ECO:0000256" key="8">
    <source>
        <dbReference type="ARBA" id="ARBA00023242"/>
    </source>
</evidence>
<dbReference type="InterPro" id="IPR013088">
    <property type="entry name" value="Znf_NHR/GATA"/>
</dbReference>
<keyword evidence="4" id="KW-0805">Transcription regulation</keyword>
<dbReference type="GO" id="GO:0004879">
    <property type="term" value="F:nuclear receptor activity"/>
    <property type="evidence" value="ECO:0007669"/>
    <property type="project" value="TreeGrafter"/>
</dbReference>
<proteinExistence type="predicted"/>
<evidence type="ECO:0000313" key="10">
    <source>
        <dbReference type="EMBL" id="CAF1556566.1"/>
    </source>
</evidence>
<dbReference type="Gene3D" id="3.30.50.10">
    <property type="entry name" value="Erythroid Transcription Factor GATA-1, subunit A"/>
    <property type="match status" value="1"/>
</dbReference>
<dbReference type="PROSITE" id="PS51030">
    <property type="entry name" value="NUCLEAR_REC_DBD_2"/>
    <property type="match status" value="1"/>
</dbReference>
<comment type="caution">
    <text evidence="10">The sequence shown here is derived from an EMBL/GenBank/DDBJ whole genome shotgun (WGS) entry which is preliminary data.</text>
</comment>
<dbReference type="SMART" id="SM00399">
    <property type="entry name" value="ZnF_C4"/>
    <property type="match status" value="1"/>
</dbReference>
<evidence type="ECO:0000313" key="11">
    <source>
        <dbReference type="Proteomes" id="UP000663832"/>
    </source>
</evidence>
<dbReference type="InterPro" id="IPR001628">
    <property type="entry name" value="Znf_hrmn_rcpt"/>
</dbReference>
<dbReference type="PROSITE" id="PS00031">
    <property type="entry name" value="NUCLEAR_REC_DBD_1"/>
    <property type="match status" value="1"/>
</dbReference>
<gene>
    <name evidence="10" type="ORF">QVE165_LOCUS47534</name>
</gene>
<accession>A0A815XET2</accession>
<keyword evidence="5" id="KW-0238">DNA-binding</keyword>
<evidence type="ECO:0000259" key="9">
    <source>
        <dbReference type="PROSITE" id="PS51030"/>
    </source>
</evidence>
<protein>
    <recommendedName>
        <fullName evidence="9">Nuclear receptor domain-containing protein</fullName>
    </recommendedName>
</protein>
<organism evidence="10 11">
    <name type="scientific">Adineta steineri</name>
    <dbReference type="NCBI Taxonomy" id="433720"/>
    <lineage>
        <taxon>Eukaryota</taxon>
        <taxon>Metazoa</taxon>
        <taxon>Spiralia</taxon>
        <taxon>Gnathifera</taxon>
        <taxon>Rotifera</taxon>
        <taxon>Eurotatoria</taxon>
        <taxon>Bdelloidea</taxon>
        <taxon>Adinetida</taxon>
        <taxon>Adinetidae</taxon>
        <taxon>Adineta</taxon>
    </lineage>
</organism>
<evidence type="ECO:0000256" key="1">
    <source>
        <dbReference type="ARBA" id="ARBA00022723"/>
    </source>
</evidence>
<evidence type="ECO:0000256" key="4">
    <source>
        <dbReference type="ARBA" id="ARBA00023015"/>
    </source>
</evidence>
<dbReference type="PRINTS" id="PR00047">
    <property type="entry name" value="STROIDFINGER"/>
</dbReference>
<dbReference type="PANTHER" id="PTHR24082:SF283">
    <property type="entry name" value="NUCLEAR HORMONE RECEPTOR HR96"/>
    <property type="match status" value="1"/>
</dbReference>
<keyword evidence="11" id="KW-1185">Reference proteome</keyword>
<evidence type="ECO:0000256" key="5">
    <source>
        <dbReference type="ARBA" id="ARBA00023125"/>
    </source>
</evidence>
<evidence type="ECO:0000256" key="3">
    <source>
        <dbReference type="ARBA" id="ARBA00022833"/>
    </source>
</evidence>
<dbReference type="Proteomes" id="UP000663832">
    <property type="component" value="Unassembled WGS sequence"/>
</dbReference>
<dbReference type="OrthoDB" id="9984850at2759"/>
<name>A0A815XET2_9BILA</name>